<dbReference type="AlphaFoldDB" id="A0A174P126"/>
<keyword evidence="3" id="KW-0645">Protease</keyword>
<keyword evidence="7 8" id="KW-0472">Membrane</keyword>
<feature type="transmembrane region" description="Helical" evidence="8">
    <location>
        <begin position="167"/>
        <end position="186"/>
    </location>
</feature>
<name>A0A174P126_9FIRM</name>
<evidence type="ECO:0000313" key="9">
    <source>
        <dbReference type="EMBL" id="CUP54744.1"/>
    </source>
</evidence>
<keyword evidence="6 8" id="KW-1133">Transmembrane helix</keyword>
<dbReference type="SMART" id="SM00793">
    <property type="entry name" value="AgrB"/>
    <property type="match status" value="1"/>
</dbReference>
<evidence type="ECO:0000256" key="8">
    <source>
        <dbReference type="SAM" id="Phobius"/>
    </source>
</evidence>
<organism evidence="9 10">
    <name type="scientific">Dorea longicatena</name>
    <dbReference type="NCBI Taxonomy" id="88431"/>
    <lineage>
        <taxon>Bacteria</taxon>
        <taxon>Bacillati</taxon>
        <taxon>Bacillota</taxon>
        <taxon>Clostridia</taxon>
        <taxon>Lachnospirales</taxon>
        <taxon>Lachnospiraceae</taxon>
        <taxon>Dorea</taxon>
    </lineage>
</organism>
<accession>A0A174P126</accession>
<proteinExistence type="predicted"/>
<dbReference type="InterPro" id="IPR006741">
    <property type="entry name" value="AgrB"/>
</dbReference>
<dbReference type="GeneID" id="96228690"/>
<dbReference type="Pfam" id="PF04647">
    <property type="entry name" value="AgrB"/>
    <property type="match status" value="1"/>
</dbReference>
<reference evidence="9 10" key="1">
    <citation type="submission" date="2015-09" db="EMBL/GenBank/DDBJ databases">
        <authorList>
            <consortium name="Pathogen Informatics"/>
        </authorList>
    </citation>
    <scope>NUCLEOTIDE SEQUENCE [LARGE SCALE GENOMIC DNA]</scope>
    <source>
        <strain evidence="9 10">2789STDY5834914</strain>
    </source>
</reference>
<dbReference type="Proteomes" id="UP000095485">
    <property type="component" value="Unassembled WGS sequence"/>
</dbReference>
<sequence length="193" mass="21611">MGKLSEKITRYVIDAGAVSEELYAVYQYGFQIGLEMLICLFVCMSIAIYLHTIPEFLVSTGVFMFLRTYAGGVHLNSFKACFTCSVTVQVMILQINNKYPLELFVAWGIILVSSICIWKLSPVENINHELKKEEKEHCRKVTGKILGAIFIAAGCCTALGMKKYLSLIALTALTVFISQCIGIIKYKVEKEKN</sequence>
<keyword evidence="5" id="KW-0378">Hydrolase</keyword>
<evidence type="ECO:0000256" key="3">
    <source>
        <dbReference type="ARBA" id="ARBA00022670"/>
    </source>
</evidence>
<feature type="transmembrane region" description="Helical" evidence="8">
    <location>
        <begin position="101"/>
        <end position="120"/>
    </location>
</feature>
<dbReference type="EMBL" id="CZAY01000009">
    <property type="protein sequence ID" value="CUP54744.1"/>
    <property type="molecule type" value="Genomic_DNA"/>
</dbReference>
<dbReference type="RefSeq" id="WP_055056057.1">
    <property type="nucleotide sequence ID" value="NZ_CZAY01000009.1"/>
</dbReference>
<dbReference type="GO" id="GO:0006508">
    <property type="term" value="P:proteolysis"/>
    <property type="evidence" value="ECO:0007669"/>
    <property type="project" value="UniProtKB-KW"/>
</dbReference>
<evidence type="ECO:0000256" key="6">
    <source>
        <dbReference type="ARBA" id="ARBA00022989"/>
    </source>
</evidence>
<keyword evidence="1" id="KW-1003">Cell membrane</keyword>
<dbReference type="GO" id="GO:0009372">
    <property type="term" value="P:quorum sensing"/>
    <property type="evidence" value="ECO:0007669"/>
    <property type="project" value="UniProtKB-KW"/>
</dbReference>
<evidence type="ECO:0000256" key="5">
    <source>
        <dbReference type="ARBA" id="ARBA00022801"/>
    </source>
</evidence>
<evidence type="ECO:0000256" key="7">
    <source>
        <dbReference type="ARBA" id="ARBA00023136"/>
    </source>
</evidence>
<evidence type="ECO:0000256" key="1">
    <source>
        <dbReference type="ARBA" id="ARBA00022475"/>
    </source>
</evidence>
<dbReference type="GO" id="GO:0008233">
    <property type="term" value="F:peptidase activity"/>
    <property type="evidence" value="ECO:0007669"/>
    <property type="project" value="UniProtKB-KW"/>
</dbReference>
<gene>
    <name evidence="9" type="ORF">ERS852526_01393</name>
</gene>
<evidence type="ECO:0000256" key="2">
    <source>
        <dbReference type="ARBA" id="ARBA00022654"/>
    </source>
</evidence>
<feature type="transmembrane region" description="Helical" evidence="8">
    <location>
        <begin position="141"/>
        <end position="161"/>
    </location>
</feature>
<feature type="transmembrane region" description="Helical" evidence="8">
    <location>
        <begin position="28"/>
        <end position="52"/>
    </location>
</feature>
<feature type="transmembrane region" description="Helical" evidence="8">
    <location>
        <begin position="73"/>
        <end position="95"/>
    </location>
</feature>
<keyword evidence="2" id="KW-0673">Quorum sensing</keyword>
<keyword evidence="4 8" id="KW-0812">Transmembrane</keyword>
<dbReference type="OrthoDB" id="9815055at2"/>
<protein>
    <submittedName>
        <fullName evidence="9">Putative accessory gene regulator protein</fullName>
    </submittedName>
</protein>
<evidence type="ECO:0000313" key="10">
    <source>
        <dbReference type="Proteomes" id="UP000095485"/>
    </source>
</evidence>
<evidence type="ECO:0000256" key="4">
    <source>
        <dbReference type="ARBA" id="ARBA00022692"/>
    </source>
</evidence>
<dbReference type="GO" id="GO:0016020">
    <property type="term" value="C:membrane"/>
    <property type="evidence" value="ECO:0007669"/>
    <property type="project" value="InterPro"/>
</dbReference>